<keyword evidence="2" id="KW-1133">Transmembrane helix</keyword>
<dbReference type="InParanoid" id="A0A1C4VUC5"/>
<keyword evidence="4" id="KW-0378">Hydrolase</keyword>
<dbReference type="OrthoDB" id="3405925at2"/>
<evidence type="ECO:0000313" key="4">
    <source>
        <dbReference type="EMBL" id="SCE87558.1"/>
    </source>
</evidence>
<keyword evidence="5" id="KW-1185">Reference proteome</keyword>
<feature type="region of interest" description="Disordered" evidence="1">
    <location>
        <begin position="1"/>
        <end position="22"/>
    </location>
</feature>
<sequence>MRNEETRTAGPHTGRHPCRANPHTGRHLCRANPHAGRHLCRANPHAGRHPCRANPHAGRHRCRADRGGASILLLAVGLVLLLVGLFGAAVGAARAARQQARVAADFAALAGAGISFRGEEATCRRAAELAAANGARLAGCHLDGLDVQVTAEVTVAPLPGLHRKAAVTSRAGPLRG</sequence>
<dbReference type="InterPro" id="IPR021202">
    <property type="entry name" value="Rv3654c-like"/>
</dbReference>
<keyword evidence="2" id="KW-0472">Membrane</keyword>
<gene>
    <name evidence="4" type="ORF">GA0070618_1571</name>
</gene>
<keyword evidence="4" id="KW-0347">Helicase</keyword>
<dbReference type="GO" id="GO:0004386">
    <property type="term" value="F:helicase activity"/>
    <property type="evidence" value="ECO:0007669"/>
    <property type="project" value="UniProtKB-KW"/>
</dbReference>
<evidence type="ECO:0000259" key="3">
    <source>
        <dbReference type="Pfam" id="PF13400"/>
    </source>
</evidence>
<accession>A0A1C4VUC5</accession>
<keyword evidence="4" id="KW-0067">ATP-binding</keyword>
<protein>
    <submittedName>
        <fullName evidence="4">Helicase/secretion neighborhood TadE-like protein</fullName>
    </submittedName>
</protein>
<reference evidence="5" key="1">
    <citation type="submission" date="2016-06" db="EMBL/GenBank/DDBJ databases">
        <authorList>
            <person name="Varghese N."/>
            <person name="Submissions Spin"/>
        </authorList>
    </citation>
    <scope>NUCLEOTIDE SEQUENCE [LARGE SCALE GENOMIC DNA]</scope>
    <source>
        <strain evidence="5">DSM 43816</strain>
    </source>
</reference>
<dbReference type="InterPro" id="IPR028087">
    <property type="entry name" value="Tad_N"/>
</dbReference>
<dbReference type="EMBL" id="LT607413">
    <property type="protein sequence ID" value="SCE87558.1"/>
    <property type="molecule type" value="Genomic_DNA"/>
</dbReference>
<dbReference type="Proteomes" id="UP000198253">
    <property type="component" value="Chromosome I"/>
</dbReference>
<dbReference type="NCBIfam" id="TIGR03816">
    <property type="entry name" value="tadE_like_DECH"/>
    <property type="match status" value="1"/>
</dbReference>
<organism evidence="4 5">
    <name type="scientific">Micromonospora echinospora</name>
    <name type="common">Micromonospora purpurea</name>
    <dbReference type="NCBI Taxonomy" id="1877"/>
    <lineage>
        <taxon>Bacteria</taxon>
        <taxon>Bacillati</taxon>
        <taxon>Actinomycetota</taxon>
        <taxon>Actinomycetes</taxon>
        <taxon>Micromonosporales</taxon>
        <taxon>Micromonosporaceae</taxon>
        <taxon>Micromonospora</taxon>
    </lineage>
</organism>
<feature type="compositionally biased region" description="Basic residues" evidence="1">
    <location>
        <begin position="13"/>
        <end position="22"/>
    </location>
</feature>
<evidence type="ECO:0000313" key="5">
    <source>
        <dbReference type="Proteomes" id="UP000198253"/>
    </source>
</evidence>
<proteinExistence type="predicted"/>
<dbReference type="Pfam" id="PF13400">
    <property type="entry name" value="Tad"/>
    <property type="match status" value="1"/>
</dbReference>
<evidence type="ECO:0000256" key="1">
    <source>
        <dbReference type="SAM" id="MobiDB-lite"/>
    </source>
</evidence>
<name>A0A1C4VUC5_MICEC</name>
<feature type="domain" description="Putative Flp pilus-assembly TadG-like N-terminal" evidence="3">
    <location>
        <begin position="67"/>
        <end position="112"/>
    </location>
</feature>
<dbReference type="AlphaFoldDB" id="A0A1C4VUC5"/>
<evidence type="ECO:0000256" key="2">
    <source>
        <dbReference type="SAM" id="Phobius"/>
    </source>
</evidence>
<feature type="transmembrane region" description="Helical" evidence="2">
    <location>
        <begin position="69"/>
        <end position="93"/>
    </location>
</feature>
<keyword evidence="2" id="KW-0812">Transmembrane</keyword>
<keyword evidence="4" id="KW-0547">Nucleotide-binding</keyword>